<dbReference type="Pfam" id="PF17919">
    <property type="entry name" value="RT_RNaseH_2"/>
    <property type="match status" value="1"/>
</dbReference>
<reference evidence="4" key="1">
    <citation type="submission" date="2023-07" db="EMBL/GenBank/DDBJ databases">
        <title>A chromosome-level genome assembly of Lolium multiflorum.</title>
        <authorList>
            <person name="Chen Y."/>
            <person name="Copetti D."/>
            <person name="Kolliker R."/>
            <person name="Studer B."/>
        </authorList>
    </citation>
    <scope>NUCLEOTIDE SEQUENCE</scope>
    <source>
        <strain evidence="4">02402/16</strain>
        <tissue evidence="4">Leaf</tissue>
    </source>
</reference>
<organism evidence="4 5">
    <name type="scientific">Lolium multiflorum</name>
    <name type="common">Italian ryegrass</name>
    <name type="synonym">Lolium perenne subsp. multiflorum</name>
    <dbReference type="NCBI Taxonomy" id="4521"/>
    <lineage>
        <taxon>Eukaryota</taxon>
        <taxon>Viridiplantae</taxon>
        <taxon>Streptophyta</taxon>
        <taxon>Embryophyta</taxon>
        <taxon>Tracheophyta</taxon>
        <taxon>Spermatophyta</taxon>
        <taxon>Magnoliopsida</taxon>
        <taxon>Liliopsida</taxon>
        <taxon>Poales</taxon>
        <taxon>Poaceae</taxon>
        <taxon>BOP clade</taxon>
        <taxon>Pooideae</taxon>
        <taxon>Poodae</taxon>
        <taxon>Poeae</taxon>
        <taxon>Poeae Chloroplast Group 2 (Poeae type)</taxon>
        <taxon>Loliodinae</taxon>
        <taxon>Loliinae</taxon>
        <taxon>Lolium</taxon>
    </lineage>
</organism>
<feature type="compositionally biased region" description="Basic and acidic residues" evidence="2">
    <location>
        <begin position="157"/>
        <end position="166"/>
    </location>
</feature>
<feature type="region of interest" description="Disordered" evidence="2">
    <location>
        <begin position="1558"/>
        <end position="1591"/>
    </location>
</feature>
<dbReference type="EMBL" id="JAUUTY010000006">
    <property type="protein sequence ID" value="KAK1618788.1"/>
    <property type="molecule type" value="Genomic_DNA"/>
</dbReference>
<dbReference type="InterPro" id="IPR000477">
    <property type="entry name" value="RT_dom"/>
</dbReference>
<feature type="domain" description="RNase H type-1" evidence="3">
    <location>
        <begin position="982"/>
        <end position="1112"/>
    </location>
</feature>
<dbReference type="InterPro" id="IPR041577">
    <property type="entry name" value="RT_RNaseH_2"/>
</dbReference>
<dbReference type="InterPro" id="IPR002156">
    <property type="entry name" value="RNaseH_domain"/>
</dbReference>
<proteinExistence type="predicted"/>
<dbReference type="InterPro" id="IPR004242">
    <property type="entry name" value="Transposase_21"/>
</dbReference>
<dbReference type="PANTHER" id="PTHR37984:SF5">
    <property type="entry name" value="PROTEIN NYNRIN-LIKE"/>
    <property type="match status" value="1"/>
</dbReference>
<dbReference type="Pfam" id="PF00078">
    <property type="entry name" value="RVT_1"/>
    <property type="match status" value="1"/>
</dbReference>
<feature type="region of interest" description="Disordered" evidence="2">
    <location>
        <begin position="1"/>
        <end position="33"/>
    </location>
</feature>
<dbReference type="CDD" id="cd09279">
    <property type="entry name" value="RNase_HI_like"/>
    <property type="match status" value="1"/>
</dbReference>
<evidence type="ECO:0000259" key="3">
    <source>
        <dbReference type="PROSITE" id="PS50879"/>
    </source>
</evidence>
<dbReference type="SUPFAM" id="SSF53098">
    <property type="entry name" value="Ribonuclease H-like"/>
    <property type="match status" value="1"/>
</dbReference>
<dbReference type="SUPFAM" id="SSF56672">
    <property type="entry name" value="DNA/RNA polymerases"/>
    <property type="match status" value="1"/>
</dbReference>
<dbReference type="Pfam" id="PF13963">
    <property type="entry name" value="Transpos_assoc"/>
    <property type="match status" value="1"/>
</dbReference>
<name>A0AAD8RBV1_LOLMU</name>
<dbReference type="InterPro" id="IPR043502">
    <property type="entry name" value="DNA/RNA_pol_sf"/>
</dbReference>
<dbReference type="Gene3D" id="3.10.10.10">
    <property type="entry name" value="HIV Type 1 Reverse Transcriptase, subunit A, domain 1"/>
    <property type="match status" value="1"/>
</dbReference>
<dbReference type="InterPro" id="IPR036397">
    <property type="entry name" value="RNaseH_sf"/>
</dbReference>
<evidence type="ECO:0000313" key="4">
    <source>
        <dbReference type="EMBL" id="KAK1618788.1"/>
    </source>
</evidence>
<feature type="region of interest" description="Disordered" evidence="2">
    <location>
        <begin position="1192"/>
        <end position="1260"/>
    </location>
</feature>
<evidence type="ECO:0000256" key="1">
    <source>
        <dbReference type="ARBA" id="ARBA00023268"/>
    </source>
</evidence>
<dbReference type="Gene3D" id="3.30.420.10">
    <property type="entry name" value="Ribonuclease H-like superfamily/Ribonuclease H"/>
    <property type="match status" value="1"/>
</dbReference>
<sequence length="1602" mass="181462">MSRVSLHDSINPKPLTEGIAEEHPRQLAPSVGSLSAQGRASAVPVTSAAFVLESPTPPGPKDPIYCGPFEFVPHLKPSHPTPSESSDDMTTTFGGVHFIIDSGGFLRLPRTGTSGLGPSVSTEDTRAATLEIPPRSMHGGNRGSLDHATGRKKRRRESYYGEREQEGMQSIHGRARSPHLSATEQLDAPCYLHSYIDPKDGREKSSHLLRNCRHFLEIRQFCDDLRSEAMSRVHIMEKKARSYSYRAEPYIPEPYEPMEKDEYVPAEVFPEPRGQVSMIHKTSFSKREIKKFSREVKYAEVAMVDTPEFIDWSEQSISFDRSDHPKAVPRPGHAALVLEAQIGGYNMSKVFMDGGSGLNLLFANTMRAMGLTVDMLRESDTGFHGIIPTRPAYSLGKTSLDVVFGTPTNFRREKIEFEVVDWESQYHAILGRPAFAKFMAIPHYAYLKLKMPGNNGTPITIHGSFARSDTCDREFQKIASKFGAKEELNAIDAAVDHTQPPADNRNEGALIEFLRERWEIFAWEPSDMPGIPRELAEHALNVDPTAKPVQQSMRRFSEPKRRAIGEEINRLRKAGFIRELKESEWVANPVMVPKKDTTALRMCIDYTGLNKHCPKDHFPLPRIDQIVDSTAGCDRLSFLDAYSGYNQIKLKKEDQELTAFITPHGVFCYNVMTFGLKNAGATYQRCMQACLGEQIGRNIEVYIDDIVVKTKHTATLVDDLRETFDNLDRYKIKLNPKKCFFGVPGGQVLGYFISARGIEANPLKIKAILDMEPPKNLHQVQQLAGRLAALSRFIAKLGEKALPFYNLMKKSEKFEWTKEAQESFDNLKKILSTSPVLVTPREKETLLMYIAATAQVFSSVLVVEREEAGRVHGVQRPVYYLSEVLTPARQRYPHHQKLAYAVWRSARKLRHYFTEHPIVVVSEAPLKNIMTNPEATGRVSQWAIEIAPHDITYVNRTAIKSQILPDFVADWIQSQTPVAPDMSGSWIMYFDGSKRSTGAAAGVVLISPQGDKMKYILRMNFPLPTNNEAEYEALLHGMKMAKACGATRLEIYGDSNLVVQQSMNLCDAVSDNMIAYRQLYQNMEAKFEGCELKHIGRASNEEADTLLGKGLAATMVRMMSEGVVARFLKAATAEMIRNNQKEIRCPCRRCKLTSLMDPKADMVRDHLLMRGFMDGYRWEGDEDDYEFVHGISTRNKEGGDQDVEDLGHDQDVEDLGHDQDVEDPGDDHDHNVGDPGPDDEEDQDGGHHEDEDDGPSSMDWVQDPYLQELLLKQTSNARAAAREKAKMDQLEVDAVTPLYEGCRPEDTRLKVTLMALQMKVKHKMTDTSFNDNMSFWHERLPKGNDINLYMGLLKEELATLWDAPANTWDAAAEEYFPMRAALLTTVHDFLGYGYVAGQVVHGFNACVRCMDDTTYRQLDRDPGSSKTVFMGHRRWLRDEDPWRKRKDLFDGQDEPRRRPRTRSGEQIDELLKNWNECPPPGKKRKAPEPLLKVWKTRSVFWDLPYWKILRVPHSLDVMHITKNVCESLLGTLLNMPERTKDGPKARYDLLSIGIREELHAGRPNDDDDDDDDDDDEAEDTQSRRKGKKAKKIEYYCPPRASL</sequence>
<evidence type="ECO:0000256" key="2">
    <source>
        <dbReference type="SAM" id="MobiDB-lite"/>
    </source>
</evidence>
<dbReference type="Pfam" id="PF02992">
    <property type="entry name" value="Transposase_21"/>
    <property type="match status" value="1"/>
</dbReference>
<feature type="region of interest" description="Disordered" evidence="2">
    <location>
        <begin position="1446"/>
        <end position="1465"/>
    </location>
</feature>
<dbReference type="Pfam" id="PF13456">
    <property type="entry name" value="RVT_3"/>
    <property type="match status" value="1"/>
</dbReference>
<keyword evidence="5" id="KW-1185">Reference proteome</keyword>
<dbReference type="Gene3D" id="3.30.70.270">
    <property type="match status" value="2"/>
</dbReference>
<dbReference type="GO" id="GO:0003676">
    <property type="term" value="F:nucleic acid binding"/>
    <property type="evidence" value="ECO:0007669"/>
    <property type="project" value="InterPro"/>
</dbReference>
<dbReference type="FunFam" id="3.30.70.270:FF:000020">
    <property type="entry name" value="Transposon Tf2-6 polyprotein-like Protein"/>
    <property type="match status" value="1"/>
</dbReference>
<dbReference type="CDD" id="cd01647">
    <property type="entry name" value="RT_LTR"/>
    <property type="match status" value="1"/>
</dbReference>
<dbReference type="PROSITE" id="PS50879">
    <property type="entry name" value="RNASE_H_1"/>
    <property type="match status" value="1"/>
</dbReference>
<dbReference type="GO" id="GO:0004523">
    <property type="term" value="F:RNA-DNA hybrid ribonuclease activity"/>
    <property type="evidence" value="ECO:0007669"/>
    <property type="project" value="InterPro"/>
</dbReference>
<feature type="region of interest" description="Disordered" evidence="2">
    <location>
        <begin position="133"/>
        <end position="179"/>
    </location>
</feature>
<gene>
    <name evidence="4" type="ORF">QYE76_024305</name>
</gene>
<dbReference type="InterPro" id="IPR043128">
    <property type="entry name" value="Rev_trsase/Diguanyl_cyclase"/>
</dbReference>
<dbReference type="Proteomes" id="UP001231189">
    <property type="component" value="Unassembled WGS sequence"/>
</dbReference>
<accession>A0AAD8RBV1</accession>
<dbReference type="InterPro" id="IPR050951">
    <property type="entry name" value="Retrovirus_Pol_polyprotein"/>
</dbReference>
<feature type="compositionally biased region" description="Acidic residues" evidence="2">
    <location>
        <begin position="1565"/>
        <end position="1579"/>
    </location>
</feature>
<evidence type="ECO:0000313" key="5">
    <source>
        <dbReference type="Proteomes" id="UP001231189"/>
    </source>
</evidence>
<protein>
    <recommendedName>
        <fullName evidence="3">RNase H type-1 domain-containing protein</fullName>
    </recommendedName>
</protein>
<feature type="compositionally biased region" description="Basic and acidic residues" evidence="2">
    <location>
        <begin position="1194"/>
        <end position="1219"/>
    </location>
</feature>
<dbReference type="InterPro" id="IPR012337">
    <property type="entry name" value="RNaseH-like_sf"/>
</dbReference>
<dbReference type="PANTHER" id="PTHR37984">
    <property type="entry name" value="PROTEIN CBG26694"/>
    <property type="match status" value="1"/>
</dbReference>
<keyword evidence="1" id="KW-0511">Multifunctional enzyme</keyword>
<dbReference type="InterPro" id="IPR029480">
    <property type="entry name" value="Transpos_assoc"/>
</dbReference>
<comment type="caution">
    <text evidence="4">The sequence shown here is derived from an EMBL/GenBank/DDBJ whole genome shotgun (WGS) entry which is preliminary data.</text>
</comment>